<evidence type="ECO:0000313" key="8">
    <source>
        <dbReference type="Proteomes" id="UP000070544"/>
    </source>
</evidence>
<evidence type="ECO:0000259" key="6">
    <source>
        <dbReference type="PROSITE" id="PS50023"/>
    </source>
</evidence>
<dbReference type="PANTHER" id="PTHR24206">
    <property type="entry name" value="OS06G0237300 PROTEIN"/>
    <property type="match status" value="1"/>
</dbReference>
<keyword evidence="1 4" id="KW-0479">Metal-binding</keyword>
<evidence type="ECO:0000256" key="3">
    <source>
        <dbReference type="ARBA" id="ARBA00023038"/>
    </source>
</evidence>
<dbReference type="STRING" id="1344416.A0A139AR12"/>
<name>A0A139AR12_GONPJ</name>
<feature type="compositionally biased region" description="Basic and acidic residues" evidence="5">
    <location>
        <begin position="128"/>
        <end position="152"/>
    </location>
</feature>
<evidence type="ECO:0000256" key="2">
    <source>
        <dbReference type="ARBA" id="ARBA00022833"/>
    </source>
</evidence>
<dbReference type="SMART" id="SM00132">
    <property type="entry name" value="LIM"/>
    <property type="match status" value="1"/>
</dbReference>
<protein>
    <recommendedName>
        <fullName evidence="6">LIM zinc-binding domain-containing protein</fullName>
    </recommendedName>
</protein>
<dbReference type="InterPro" id="IPR001781">
    <property type="entry name" value="Znf_LIM"/>
</dbReference>
<proteinExistence type="predicted"/>
<feature type="domain" description="LIM zinc-binding" evidence="6">
    <location>
        <begin position="1"/>
        <end position="59"/>
    </location>
</feature>
<feature type="non-terminal residue" evidence="7">
    <location>
        <position position="1"/>
    </location>
</feature>
<accession>A0A139AR12</accession>
<dbReference type="SUPFAM" id="SSF57716">
    <property type="entry name" value="Glucocorticoid receptor-like (DNA-binding domain)"/>
    <property type="match status" value="1"/>
</dbReference>
<dbReference type="GO" id="GO:0046872">
    <property type="term" value="F:metal ion binding"/>
    <property type="evidence" value="ECO:0007669"/>
    <property type="project" value="UniProtKB-KW"/>
</dbReference>
<dbReference type="Gene3D" id="2.10.110.10">
    <property type="entry name" value="Cysteine Rich Protein"/>
    <property type="match status" value="1"/>
</dbReference>
<gene>
    <name evidence="7" type="ORF">M427DRAFT_95618</name>
</gene>
<dbReference type="CDD" id="cd09358">
    <property type="entry name" value="LIM_Mical_like"/>
    <property type="match status" value="1"/>
</dbReference>
<feature type="region of interest" description="Disordered" evidence="5">
    <location>
        <begin position="119"/>
        <end position="152"/>
    </location>
</feature>
<organism evidence="7 8">
    <name type="scientific">Gonapodya prolifera (strain JEL478)</name>
    <name type="common">Monoblepharis prolifera</name>
    <dbReference type="NCBI Taxonomy" id="1344416"/>
    <lineage>
        <taxon>Eukaryota</taxon>
        <taxon>Fungi</taxon>
        <taxon>Fungi incertae sedis</taxon>
        <taxon>Chytridiomycota</taxon>
        <taxon>Chytridiomycota incertae sedis</taxon>
        <taxon>Monoblepharidomycetes</taxon>
        <taxon>Monoblepharidales</taxon>
        <taxon>Gonapodyaceae</taxon>
        <taxon>Gonapodya</taxon>
    </lineage>
</organism>
<dbReference type="OrthoDB" id="8062037at2759"/>
<dbReference type="AlphaFoldDB" id="A0A139AR12"/>
<dbReference type="Pfam" id="PF00412">
    <property type="entry name" value="LIM"/>
    <property type="match status" value="1"/>
</dbReference>
<keyword evidence="2 4" id="KW-0862">Zinc</keyword>
<dbReference type="Proteomes" id="UP000070544">
    <property type="component" value="Unassembled WGS sequence"/>
</dbReference>
<reference evidence="7 8" key="1">
    <citation type="journal article" date="2015" name="Genome Biol. Evol.">
        <title>Phylogenomic analyses indicate that early fungi evolved digesting cell walls of algal ancestors of land plants.</title>
        <authorList>
            <person name="Chang Y."/>
            <person name="Wang S."/>
            <person name="Sekimoto S."/>
            <person name="Aerts A.L."/>
            <person name="Choi C."/>
            <person name="Clum A."/>
            <person name="LaButti K.M."/>
            <person name="Lindquist E.A."/>
            <person name="Yee Ngan C."/>
            <person name="Ohm R.A."/>
            <person name="Salamov A.A."/>
            <person name="Grigoriev I.V."/>
            <person name="Spatafora J.W."/>
            <person name="Berbee M.L."/>
        </authorList>
    </citation>
    <scope>NUCLEOTIDE SEQUENCE [LARGE SCALE GENOMIC DNA]</scope>
    <source>
        <strain evidence="7 8">JEL478</strain>
    </source>
</reference>
<evidence type="ECO:0000256" key="1">
    <source>
        <dbReference type="ARBA" id="ARBA00022723"/>
    </source>
</evidence>
<evidence type="ECO:0000256" key="5">
    <source>
        <dbReference type="SAM" id="MobiDB-lite"/>
    </source>
</evidence>
<evidence type="ECO:0000313" key="7">
    <source>
        <dbReference type="EMBL" id="KXS18935.1"/>
    </source>
</evidence>
<dbReference type="PROSITE" id="PS50023">
    <property type="entry name" value="LIM_DOMAIN_2"/>
    <property type="match status" value="1"/>
</dbReference>
<sequence length="152" mass="15994">QCTKAVYPTEKIDAAGKVFHKACFKCSDGECGITLSLKTFKAHEGAVYCDKHVPKPRATAVADSVATVHATSAPKKTAEGLAKTVVGTGEPGKVTLDSVSVQHAVNAPKKPIEALGELVGWGSSNGSRRPELRDVRSGVRSTEDGAARPKRR</sequence>
<keyword evidence="8" id="KW-1185">Reference proteome</keyword>
<evidence type="ECO:0000256" key="4">
    <source>
        <dbReference type="PROSITE-ProRule" id="PRU00125"/>
    </source>
</evidence>
<keyword evidence="3 4" id="KW-0440">LIM domain</keyword>
<dbReference type="EMBL" id="KQ965740">
    <property type="protein sequence ID" value="KXS18935.1"/>
    <property type="molecule type" value="Genomic_DNA"/>
</dbReference>